<sequence length="410" mass="42180">MRIAGWGEDQGLEELTRNLAFTLVLFWLGLGAWAGVGALRLGLARDEQQLLLTLPLRPADRWHALLVRVVREWVGLVPLALTLTALGGGLTALGTPSLLWLLAAGVGVALALVAGPLIAVGGAALLLRLPLPSGSDGWLAGLGGRCLEALTLRQSSRDRAPTAHILPGIALLSAVVARRRTPVAAILWRSLISQSRNWTFRLRVLMTPVLCAGGLWLSGQVTLPGLGDGQRLAAFAVVLALLTIADGAASPVGGEGERLAVLLTAPVSAGALLRGKLLAMLLAVGVQALFVTATLGVLLQLGAGAVLLVLAQVLVALLGLVALFVGGSVWDSDLSRQVEGAMQALLVEEVPVTPMRLILIGLGSLLVTAQIWLIVALDGALALAALAALTAVVVAGSSVGGRLALPQIVR</sequence>
<evidence type="ECO:0000313" key="2">
    <source>
        <dbReference type="EMBL" id="MBP1466283.1"/>
    </source>
</evidence>
<evidence type="ECO:0000313" key="3">
    <source>
        <dbReference type="Proteomes" id="UP001193081"/>
    </source>
</evidence>
<comment type="caution">
    <text evidence="2">The sequence shown here is derived from an EMBL/GenBank/DDBJ whole genome shotgun (WGS) entry which is preliminary data.</text>
</comment>
<keyword evidence="1" id="KW-0812">Transmembrane</keyword>
<evidence type="ECO:0000256" key="1">
    <source>
        <dbReference type="SAM" id="Phobius"/>
    </source>
</evidence>
<protein>
    <recommendedName>
        <fullName evidence="4">ABC transporter permease</fullName>
    </recommendedName>
</protein>
<gene>
    <name evidence="2" type="ORF">EYB53_011255</name>
</gene>
<feature type="transmembrane region" description="Helical" evidence="1">
    <location>
        <begin position="277"/>
        <end position="299"/>
    </location>
</feature>
<evidence type="ECO:0008006" key="4">
    <source>
        <dbReference type="Google" id="ProtNLM"/>
    </source>
</evidence>
<keyword evidence="1" id="KW-1133">Transmembrane helix</keyword>
<feature type="transmembrane region" description="Helical" evidence="1">
    <location>
        <begin position="99"/>
        <end position="127"/>
    </location>
</feature>
<feature type="transmembrane region" description="Helical" evidence="1">
    <location>
        <begin position="200"/>
        <end position="219"/>
    </location>
</feature>
<feature type="transmembrane region" description="Helical" evidence="1">
    <location>
        <begin position="381"/>
        <end position="405"/>
    </location>
</feature>
<dbReference type="RefSeq" id="WP_209949609.1">
    <property type="nucleotide sequence ID" value="NZ_SIJK02000017.1"/>
</dbReference>
<proteinExistence type="predicted"/>
<feature type="transmembrane region" description="Helical" evidence="1">
    <location>
        <begin position="357"/>
        <end position="375"/>
    </location>
</feature>
<organism evidence="2 3">
    <name type="scientific">Candidatus Chloroploca mongolica</name>
    <dbReference type="NCBI Taxonomy" id="2528176"/>
    <lineage>
        <taxon>Bacteria</taxon>
        <taxon>Bacillati</taxon>
        <taxon>Chloroflexota</taxon>
        <taxon>Chloroflexia</taxon>
        <taxon>Chloroflexales</taxon>
        <taxon>Chloroflexineae</taxon>
        <taxon>Oscillochloridaceae</taxon>
        <taxon>Candidatus Chloroploca</taxon>
    </lineage>
</organism>
<keyword evidence="3" id="KW-1185">Reference proteome</keyword>
<name>A0ABS4DA08_9CHLR</name>
<feature type="transmembrane region" description="Helical" evidence="1">
    <location>
        <begin position="305"/>
        <end position="326"/>
    </location>
</feature>
<accession>A0ABS4DA08</accession>
<feature type="transmembrane region" description="Helical" evidence="1">
    <location>
        <begin position="231"/>
        <end position="249"/>
    </location>
</feature>
<feature type="transmembrane region" description="Helical" evidence="1">
    <location>
        <begin position="20"/>
        <end position="43"/>
    </location>
</feature>
<dbReference type="Proteomes" id="UP001193081">
    <property type="component" value="Unassembled WGS sequence"/>
</dbReference>
<dbReference type="EMBL" id="SIJK02000017">
    <property type="protein sequence ID" value="MBP1466283.1"/>
    <property type="molecule type" value="Genomic_DNA"/>
</dbReference>
<keyword evidence="1" id="KW-0472">Membrane</keyword>
<reference evidence="2 3" key="1">
    <citation type="submission" date="2021-03" db="EMBL/GenBank/DDBJ databases">
        <authorList>
            <person name="Grouzdev D.S."/>
        </authorList>
    </citation>
    <scope>NUCLEOTIDE SEQUENCE [LARGE SCALE GENOMIC DNA]</scope>
    <source>
        <strain evidence="2 3">M50-1</strain>
    </source>
</reference>
<feature type="transmembrane region" description="Helical" evidence="1">
    <location>
        <begin position="73"/>
        <end position="93"/>
    </location>
</feature>